<dbReference type="GO" id="GO:0048513">
    <property type="term" value="P:animal organ development"/>
    <property type="evidence" value="ECO:0007669"/>
    <property type="project" value="TreeGrafter"/>
</dbReference>
<comment type="subcellular location">
    <subcellularLocation>
        <location evidence="2">Cytoplasm</location>
    </subcellularLocation>
    <subcellularLocation>
        <location evidence="1">Membrane</location>
    </subcellularLocation>
</comment>
<keyword evidence="10" id="KW-1185">Reference proteome</keyword>
<evidence type="ECO:0000313" key="9">
    <source>
        <dbReference type="Ensembl" id="ENSPMGP00000019071.1"/>
    </source>
</evidence>
<dbReference type="STRING" id="409849.ENSPMGP00000019071"/>
<keyword evidence="7" id="KW-0472">Membrane</keyword>
<reference evidence="9" key="2">
    <citation type="submission" date="2025-09" db="UniProtKB">
        <authorList>
            <consortium name="Ensembl"/>
        </authorList>
    </citation>
    <scope>IDENTIFICATION</scope>
</reference>
<dbReference type="GO" id="GO:0016020">
    <property type="term" value="C:membrane"/>
    <property type="evidence" value="ECO:0007669"/>
    <property type="project" value="UniProtKB-SubCell"/>
</dbReference>
<evidence type="ECO:0000256" key="6">
    <source>
        <dbReference type="ARBA" id="ARBA00022490"/>
    </source>
</evidence>
<dbReference type="AlphaFoldDB" id="A0A3B4ARV8"/>
<keyword evidence="5" id="KW-0217">Developmental protein</keyword>
<evidence type="ECO:0000256" key="3">
    <source>
        <dbReference type="ARBA" id="ARBA00010964"/>
    </source>
</evidence>
<evidence type="ECO:0000256" key="8">
    <source>
        <dbReference type="SAM" id="MobiDB-lite"/>
    </source>
</evidence>
<dbReference type="GO" id="GO:0046580">
    <property type="term" value="P:negative regulation of Ras protein signal transduction"/>
    <property type="evidence" value="ECO:0007669"/>
    <property type="project" value="TreeGrafter"/>
</dbReference>
<accession>A0A3B4ARV8</accession>
<dbReference type="GO" id="GO:0005829">
    <property type="term" value="C:cytosol"/>
    <property type="evidence" value="ECO:0007669"/>
    <property type="project" value="TreeGrafter"/>
</dbReference>
<evidence type="ECO:0000256" key="5">
    <source>
        <dbReference type="ARBA" id="ARBA00022473"/>
    </source>
</evidence>
<protein>
    <recommendedName>
        <fullName evidence="4">Protein sprouty homolog 2</fullName>
    </recommendedName>
</protein>
<feature type="compositionally biased region" description="Basic and acidic residues" evidence="8">
    <location>
        <begin position="1"/>
        <end position="11"/>
    </location>
</feature>
<dbReference type="Ensembl" id="ENSPMGT00000020336.1">
    <property type="protein sequence ID" value="ENSPMGP00000019071.1"/>
    <property type="gene ID" value="ENSPMGG00000015521.1"/>
</dbReference>
<dbReference type="PANTHER" id="PTHR12365">
    <property type="entry name" value="SPROUTY"/>
    <property type="match status" value="1"/>
</dbReference>
<reference evidence="9" key="1">
    <citation type="submission" date="2025-08" db="UniProtKB">
        <authorList>
            <consortium name="Ensembl"/>
        </authorList>
    </citation>
    <scope>IDENTIFICATION</scope>
</reference>
<feature type="compositionally biased region" description="Low complexity" evidence="8">
    <location>
        <begin position="111"/>
        <end position="126"/>
    </location>
</feature>
<dbReference type="PROSITE" id="PS51227">
    <property type="entry name" value="SPR"/>
    <property type="match status" value="1"/>
</dbReference>
<dbReference type="InterPro" id="IPR051192">
    <property type="entry name" value="Sprouty_domain"/>
</dbReference>
<proteinExistence type="inferred from homology"/>
<dbReference type="PANTHER" id="PTHR12365:SF8">
    <property type="entry name" value="PROTEIN SPROUTY HOMOLOG 2"/>
    <property type="match status" value="1"/>
</dbReference>
<feature type="region of interest" description="Disordered" evidence="8">
    <location>
        <begin position="1"/>
        <end position="127"/>
    </location>
</feature>
<dbReference type="GO" id="GO:0040037">
    <property type="term" value="P:negative regulation of fibroblast growth factor receptor signaling pathway"/>
    <property type="evidence" value="ECO:0007669"/>
    <property type="project" value="TreeGrafter"/>
</dbReference>
<sequence>MDPSRVSERDGGGGPSAGPSPGESSVSEARDPGRAPPLPPDTRDTSEQGSSSRQQPVLSLDQIRVTRSSNEYTDGPTAPAPRPGESAEERHHNLRNLQSAHSSSSEDLHSPRSSGSSPSSGQRLLGQSGGSEIIRVQPKRPEQSPEELKPLTEIRTVQVVPDRGNSTLHKPWDRCEECGRCRCSECVRPRVLPSCWMCGRRCVCSVQSVVEYGTCVCCVKGLFYHCSSDDEDTCADKPFSCSQPHCCVRWSAVSLLALLFPCLLCYLPARTCVSICQSCYDRARRPGCRCKDSHLGKSMSI</sequence>
<keyword evidence="6" id="KW-0963">Cytoplasm</keyword>
<feature type="compositionally biased region" description="Low complexity" evidence="8">
    <location>
        <begin position="17"/>
        <end position="27"/>
    </location>
</feature>
<organism evidence="9 10">
    <name type="scientific">Periophthalmus magnuspinnatus</name>
    <dbReference type="NCBI Taxonomy" id="409849"/>
    <lineage>
        <taxon>Eukaryota</taxon>
        <taxon>Metazoa</taxon>
        <taxon>Chordata</taxon>
        <taxon>Craniata</taxon>
        <taxon>Vertebrata</taxon>
        <taxon>Euteleostomi</taxon>
        <taxon>Actinopterygii</taxon>
        <taxon>Neopterygii</taxon>
        <taxon>Teleostei</taxon>
        <taxon>Neoteleostei</taxon>
        <taxon>Acanthomorphata</taxon>
        <taxon>Gobiaria</taxon>
        <taxon>Gobiiformes</taxon>
        <taxon>Gobioidei</taxon>
        <taxon>Gobiidae</taxon>
        <taxon>Oxudercinae</taxon>
        <taxon>Periophthalmus</taxon>
    </lineage>
</organism>
<feature type="compositionally biased region" description="Polar residues" evidence="8">
    <location>
        <begin position="47"/>
        <end position="57"/>
    </location>
</feature>
<evidence type="ECO:0000256" key="7">
    <source>
        <dbReference type="ARBA" id="ARBA00023136"/>
    </source>
</evidence>
<comment type="similarity">
    <text evidence="3">Belongs to the sprouty family.</text>
</comment>
<evidence type="ECO:0000256" key="4">
    <source>
        <dbReference type="ARBA" id="ARBA00018854"/>
    </source>
</evidence>
<name>A0A3B4ARV8_9GOBI</name>
<evidence type="ECO:0000313" key="10">
    <source>
        <dbReference type="Proteomes" id="UP000261520"/>
    </source>
</evidence>
<dbReference type="Proteomes" id="UP000261520">
    <property type="component" value="Unplaced"/>
</dbReference>
<dbReference type="Pfam" id="PF05210">
    <property type="entry name" value="Sprouty"/>
    <property type="match status" value="1"/>
</dbReference>
<dbReference type="InterPro" id="IPR007875">
    <property type="entry name" value="Sprouty"/>
</dbReference>
<evidence type="ECO:0000256" key="1">
    <source>
        <dbReference type="ARBA" id="ARBA00004370"/>
    </source>
</evidence>
<evidence type="ECO:0000256" key="2">
    <source>
        <dbReference type="ARBA" id="ARBA00004496"/>
    </source>
</evidence>